<protein>
    <submittedName>
        <fullName evidence="3">Uncharacterized protein</fullName>
    </submittedName>
</protein>
<name>A0A4P9YUI9_9FUNG</name>
<feature type="signal peptide" evidence="2">
    <location>
        <begin position="1"/>
        <end position="22"/>
    </location>
</feature>
<sequence length="283" mass="32053">MRLALNLVNVAIAAVLMDAVAAAMPMEFIKSIFRPSNDVVEYYEGQPLRKQGVFGMPKLKVTGIFKQVGEIDYLKGKLGRKHITITCIPKAPMTEAASRVISMYEQLKQMAHKKPRDGAKYIAHSEGKKYEFDTINRKCYISKTSCEEGYRAYYRHIEQQEDYDERYLLSGLFYDFSDEYVCFDAKGNLALIYLDRAMSLEEMGNGQRDRIGRAIVAKIEALYKFDIKHFSSKKRNKAATKLAQSLTAAIAPVEYTAARGSSTTSLLLLPPPPYNSRDQPVEQ</sequence>
<proteinExistence type="predicted"/>
<accession>A0A4P9YUI9</accession>
<reference evidence="4" key="1">
    <citation type="journal article" date="2018" name="Nat. Microbiol.">
        <title>Leveraging single-cell genomics to expand the fungal tree of life.</title>
        <authorList>
            <person name="Ahrendt S.R."/>
            <person name="Quandt C.A."/>
            <person name="Ciobanu D."/>
            <person name="Clum A."/>
            <person name="Salamov A."/>
            <person name="Andreopoulos B."/>
            <person name="Cheng J.F."/>
            <person name="Woyke T."/>
            <person name="Pelin A."/>
            <person name="Henrissat B."/>
            <person name="Reynolds N.K."/>
            <person name="Benny G.L."/>
            <person name="Smith M.E."/>
            <person name="James T.Y."/>
            <person name="Grigoriev I.V."/>
        </authorList>
    </citation>
    <scope>NUCLEOTIDE SEQUENCE [LARGE SCALE GENOMIC DNA]</scope>
    <source>
        <strain evidence="4">Benny S71-1</strain>
    </source>
</reference>
<keyword evidence="2" id="KW-0732">Signal</keyword>
<dbReference type="OrthoDB" id="10654649at2759"/>
<evidence type="ECO:0000313" key="3">
    <source>
        <dbReference type="EMBL" id="RKP23504.1"/>
    </source>
</evidence>
<evidence type="ECO:0000256" key="2">
    <source>
        <dbReference type="SAM" id="SignalP"/>
    </source>
</evidence>
<dbReference type="AlphaFoldDB" id="A0A4P9YUI9"/>
<feature type="chain" id="PRO_5020740150" evidence="2">
    <location>
        <begin position="23"/>
        <end position="283"/>
    </location>
</feature>
<gene>
    <name evidence="3" type="ORF">SYNPS1DRAFT_30749</name>
</gene>
<dbReference type="EMBL" id="KZ990924">
    <property type="protein sequence ID" value="RKP23504.1"/>
    <property type="molecule type" value="Genomic_DNA"/>
</dbReference>
<evidence type="ECO:0000313" key="4">
    <source>
        <dbReference type="Proteomes" id="UP000278143"/>
    </source>
</evidence>
<organism evidence="3 4">
    <name type="scientific">Syncephalis pseudoplumigaleata</name>
    <dbReference type="NCBI Taxonomy" id="1712513"/>
    <lineage>
        <taxon>Eukaryota</taxon>
        <taxon>Fungi</taxon>
        <taxon>Fungi incertae sedis</taxon>
        <taxon>Zoopagomycota</taxon>
        <taxon>Zoopagomycotina</taxon>
        <taxon>Zoopagomycetes</taxon>
        <taxon>Zoopagales</taxon>
        <taxon>Piptocephalidaceae</taxon>
        <taxon>Syncephalis</taxon>
    </lineage>
</organism>
<dbReference type="Proteomes" id="UP000278143">
    <property type="component" value="Unassembled WGS sequence"/>
</dbReference>
<evidence type="ECO:0000256" key="1">
    <source>
        <dbReference type="SAM" id="MobiDB-lite"/>
    </source>
</evidence>
<keyword evidence="4" id="KW-1185">Reference proteome</keyword>
<feature type="region of interest" description="Disordered" evidence="1">
    <location>
        <begin position="260"/>
        <end position="283"/>
    </location>
</feature>